<evidence type="ECO:0000256" key="7">
    <source>
        <dbReference type="ARBA" id="ARBA00023125"/>
    </source>
</evidence>
<dbReference type="NCBIfam" id="TIGR01557">
    <property type="entry name" value="myb_SHAQKYF"/>
    <property type="match status" value="1"/>
</dbReference>
<comment type="subcellular location">
    <subcellularLocation>
        <location evidence="1 11">Nucleus</location>
    </subcellularLocation>
</comment>
<evidence type="ECO:0000256" key="10">
    <source>
        <dbReference type="ARBA" id="ARBA00023242"/>
    </source>
</evidence>
<dbReference type="FunFam" id="3.40.50.2300:FF:000408">
    <property type="entry name" value="Two-component response regulator"/>
    <property type="match status" value="1"/>
</dbReference>
<dbReference type="PaxDb" id="4081-Solyc05g054390.2.1"/>
<dbReference type="InterPro" id="IPR006447">
    <property type="entry name" value="Myb_dom_plants"/>
</dbReference>
<feature type="domain" description="HTH myb-type" evidence="15">
    <location>
        <begin position="218"/>
        <end position="274"/>
    </location>
</feature>
<dbReference type="InterPro" id="IPR017053">
    <property type="entry name" value="Response_reg_B-typ_pln"/>
</dbReference>
<evidence type="ECO:0000256" key="13">
    <source>
        <dbReference type="SAM" id="MobiDB-lite"/>
    </source>
</evidence>
<accession>A0A3Q7GNQ7</accession>
<evidence type="ECO:0000313" key="17">
    <source>
        <dbReference type="Proteomes" id="UP000004994"/>
    </source>
</evidence>
<keyword evidence="3 12" id="KW-0597">Phosphoprotein</keyword>
<comment type="similarity">
    <text evidence="2">Belongs to the ARR family. Type-B subfamily.</text>
</comment>
<dbReference type="GO" id="GO:0010597">
    <property type="term" value="P:green leaf volatile biosynthetic process"/>
    <property type="evidence" value="ECO:0007669"/>
    <property type="project" value="UniProtKB-ARBA"/>
</dbReference>
<feature type="domain" description="Response regulatory" evidence="14">
    <location>
        <begin position="38"/>
        <end position="153"/>
    </location>
</feature>
<evidence type="ECO:0000256" key="3">
    <source>
        <dbReference type="ARBA" id="ARBA00022553"/>
    </source>
</evidence>
<evidence type="ECO:0000256" key="6">
    <source>
        <dbReference type="ARBA" id="ARBA00023015"/>
    </source>
</evidence>
<dbReference type="InterPro" id="IPR045279">
    <property type="entry name" value="ARR-like"/>
</dbReference>
<evidence type="ECO:0000256" key="8">
    <source>
        <dbReference type="ARBA" id="ARBA00023159"/>
    </source>
</evidence>
<keyword evidence="6 11" id="KW-0805">Transcription regulation</keyword>
<dbReference type="Gene3D" id="1.10.10.60">
    <property type="entry name" value="Homeodomain-like"/>
    <property type="match status" value="1"/>
</dbReference>
<protein>
    <recommendedName>
        <fullName evidence="11">Two-component response regulator</fullName>
    </recommendedName>
</protein>
<keyword evidence="17" id="KW-1185">Reference proteome</keyword>
<evidence type="ECO:0000259" key="15">
    <source>
        <dbReference type="PROSITE" id="PS51294"/>
    </source>
</evidence>
<dbReference type="GO" id="GO:0000976">
    <property type="term" value="F:transcription cis-regulatory region binding"/>
    <property type="evidence" value="ECO:0007669"/>
    <property type="project" value="UniProtKB-ARBA"/>
</dbReference>
<organism evidence="16">
    <name type="scientific">Solanum lycopersicum</name>
    <name type="common">Tomato</name>
    <name type="synonym">Lycopersicon esculentum</name>
    <dbReference type="NCBI Taxonomy" id="4081"/>
    <lineage>
        <taxon>Eukaryota</taxon>
        <taxon>Viridiplantae</taxon>
        <taxon>Streptophyta</taxon>
        <taxon>Embryophyta</taxon>
        <taxon>Tracheophyta</taxon>
        <taxon>Spermatophyta</taxon>
        <taxon>Magnoliopsida</taxon>
        <taxon>eudicotyledons</taxon>
        <taxon>Gunneridae</taxon>
        <taxon>Pentapetalae</taxon>
        <taxon>asterids</taxon>
        <taxon>lamiids</taxon>
        <taxon>Solanales</taxon>
        <taxon>Solanaceae</taxon>
        <taxon>Solanoideae</taxon>
        <taxon>Solaneae</taxon>
        <taxon>Solanum</taxon>
        <taxon>Solanum subgen. Lycopersicon</taxon>
    </lineage>
</organism>
<keyword evidence="5 11" id="KW-0902">Two-component regulatory system</keyword>
<dbReference type="Pfam" id="PF00072">
    <property type="entry name" value="Response_reg"/>
    <property type="match status" value="1"/>
</dbReference>
<dbReference type="SMART" id="SM00448">
    <property type="entry name" value="REC"/>
    <property type="match status" value="1"/>
</dbReference>
<evidence type="ECO:0000259" key="14">
    <source>
        <dbReference type="PROSITE" id="PS50110"/>
    </source>
</evidence>
<dbReference type="CDD" id="cd17584">
    <property type="entry name" value="REC_typeB_ARR-like"/>
    <property type="match status" value="1"/>
</dbReference>
<evidence type="ECO:0000256" key="4">
    <source>
        <dbReference type="ARBA" id="ARBA00022864"/>
    </source>
</evidence>
<evidence type="ECO:0000256" key="9">
    <source>
        <dbReference type="ARBA" id="ARBA00023163"/>
    </source>
</evidence>
<evidence type="ECO:0000256" key="11">
    <source>
        <dbReference type="PIRNR" id="PIRNR036392"/>
    </source>
</evidence>
<dbReference type="STRING" id="4081.A0A3Q7GNQ7"/>
<dbReference type="Proteomes" id="UP000004994">
    <property type="component" value="Chromosome 5"/>
</dbReference>
<dbReference type="InterPro" id="IPR001005">
    <property type="entry name" value="SANT/Myb"/>
</dbReference>
<dbReference type="GO" id="GO:0005634">
    <property type="term" value="C:nucleus"/>
    <property type="evidence" value="ECO:0007669"/>
    <property type="project" value="UniProtKB-SubCell"/>
</dbReference>
<reference evidence="16" key="2">
    <citation type="submission" date="2019-01" db="UniProtKB">
        <authorList>
            <consortium name="EnsemblPlants"/>
        </authorList>
    </citation>
    <scope>IDENTIFICATION</scope>
    <source>
        <strain evidence="16">cv. Heinz 1706</strain>
    </source>
</reference>
<evidence type="ECO:0000313" key="16">
    <source>
        <dbReference type="EnsemblPlants" id="Solyc05g054390.3.1"/>
    </source>
</evidence>
<evidence type="ECO:0000256" key="1">
    <source>
        <dbReference type="ARBA" id="ARBA00004123"/>
    </source>
</evidence>
<dbReference type="GO" id="GO:0000160">
    <property type="term" value="P:phosphorelay signal transduction system"/>
    <property type="evidence" value="ECO:0007669"/>
    <property type="project" value="UniProtKB-KW"/>
</dbReference>
<dbReference type="SMR" id="A0A3Q7GNQ7"/>
<keyword evidence="4" id="KW-0932">Cytokinin signaling pathway</keyword>
<dbReference type="InterPro" id="IPR017930">
    <property type="entry name" value="Myb_dom"/>
</dbReference>
<dbReference type="SUPFAM" id="SSF52172">
    <property type="entry name" value="CheY-like"/>
    <property type="match status" value="1"/>
</dbReference>
<keyword evidence="8 11" id="KW-0010">Activator</keyword>
<dbReference type="PROSITE" id="PS50110">
    <property type="entry name" value="RESPONSE_REGULATORY"/>
    <property type="match status" value="1"/>
</dbReference>
<dbReference type="PIRSF" id="PIRSF036392">
    <property type="entry name" value="RR_ARR_type-B"/>
    <property type="match status" value="1"/>
</dbReference>
<dbReference type="InterPro" id="IPR001789">
    <property type="entry name" value="Sig_transdc_resp-reg_receiver"/>
</dbReference>
<sequence>MNLGVGSVVKTMSGASCSVSWKSGGSDKVSDQFPAGLRVLVVDDDPTCLRILEKMLRNCHYEVTKSNRVELALSMLRENRNGFDIVISDVHMPDMDGFKLLEHVGLEMDLPVIMMSADDSKDVVMKGVTHGACDYLIKPVRIEALKNIWQHVIRKKKHEWKDRDFDQSTSVEDGDQQQKPPEDVDYSSSANEGNWKSSKRRKEEEDETEERDDSSTLKKPRVVWSVELHQQFVQAVNQLGIDKAVPKKILELMNVPGLTRENVASHLQLIIFLQFLYDVLIGGNHVLQKYRLYLRRLSGVSQHQNGLNNSFMGHPEATYGTMTSFNGLELQALAATGQLPAQSLATLQAAALGRSATKSAISMPLVDQRNLFSFENPKLRFSEGQQPLNNSNKQINLLHGIPTTMEPKQLADLHQSSQSFVAMNMQGNARMQQNNALLMHMSQQQQQSSRAQMLNETNNGHVSRPPLSMSQPAAVLSRNSIVDNVRGPIYNPVSQTSSIVDFSLNQTTELQNNSFPLVSSNSGMSTLTSKRLLQEEVNSDIKGSRGFPPGYDIFEELHQQKTQDWGLPNIGSNFGASDHSSIPGTLDVSPSMLVQQGISSMKKNGPNGIAPMGGPQLNLFSGGNLLPVKAEQLPDTTYQNTFFPEQFGQDDLMSALLKQQESVGQVETEFGFDGYSPLDNLPV</sequence>
<evidence type="ECO:0000256" key="2">
    <source>
        <dbReference type="ARBA" id="ARBA00006015"/>
    </source>
</evidence>
<dbReference type="InterPro" id="IPR011006">
    <property type="entry name" value="CheY-like_superfamily"/>
</dbReference>
<dbReference type="InParanoid" id="A0A3Q7GNQ7"/>
<evidence type="ECO:0000256" key="5">
    <source>
        <dbReference type="ARBA" id="ARBA00023012"/>
    </source>
</evidence>
<dbReference type="PANTHER" id="PTHR43874">
    <property type="entry name" value="TWO-COMPONENT RESPONSE REGULATOR"/>
    <property type="match status" value="1"/>
</dbReference>
<dbReference type="Gene3D" id="3.40.50.2300">
    <property type="match status" value="1"/>
</dbReference>
<dbReference type="GO" id="GO:0003700">
    <property type="term" value="F:DNA-binding transcription factor activity"/>
    <property type="evidence" value="ECO:0007669"/>
    <property type="project" value="UniProtKB-UniRule"/>
</dbReference>
<feature type="modified residue" description="4-aspartylphosphate" evidence="12">
    <location>
        <position position="89"/>
    </location>
</feature>
<dbReference type="OMA" id="NELHHHK"/>
<dbReference type="FunFam" id="1.10.10.60:FF:000007">
    <property type="entry name" value="Two-component response regulator"/>
    <property type="match status" value="1"/>
</dbReference>
<evidence type="ECO:0000256" key="12">
    <source>
        <dbReference type="PROSITE-ProRule" id="PRU00169"/>
    </source>
</evidence>
<reference evidence="16" key="1">
    <citation type="journal article" date="2012" name="Nature">
        <title>The tomato genome sequence provides insights into fleshy fruit evolution.</title>
        <authorList>
            <consortium name="Tomato Genome Consortium"/>
        </authorList>
    </citation>
    <scope>NUCLEOTIDE SEQUENCE [LARGE SCALE GENOMIC DNA]</scope>
    <source>
        <strain evidence="16">cv. Heinz 1706</strain>
    </source>
</reference>
<dbReference type="SUPFAM" id="SSF46689">
    <property type="entry name" value="Homeodomain-like"/>
    <property type="match status" value="1"/>
</dbReference>
<dbReference type="Pfam" id="PF00249">
    <property type="entry name" value="Myb_DNA-binding"/>
    <property type="match status" value="1"/>
</dbReference>
<dbReference type="Gramene" id="Solyc05g054390.3.1">
    <property type="protein sequence ID" value="Solyc05g054390.3.1"/>
    <property type="gene ID" value="Solyc05g054390.3"/>
</dbReference>
<proteinExistence type="inferred from homology"/>
<dbReference type="PROSITE" id="PS51294">
    <property type="entry name" value="HTH_MYB"/>
    <property type="match status" value="1"/>
</dbReference>
<comment type="function">
    <text evidence="11">Transcriptional activator that binds specific DNA sequence.</text>
</comment>
<keyword evidence="10 11" id="KW-0539">Nucleus</keyword>
<keyword evidence="9 11" id="KW-0804">Transcription</keyword>
<name>A0A3Q7GNQ7_SOLLC</name>
<feature type="compositionally biased region" description="Polar residues" evidence="13">
    <location>
        <begin position="186"/>
        <end position="195"/>
    </location>
</feature>
<dbReference type="InterPro" id="IPR009057">
    <property type="entry name" value="Homeodomain-like_sf"/>
</dbReference>
<dbReference type="EnsemblPlants" id="Solyc05g054390.3.1">
    <property type="protein sequence ID" value="Solyc05g054390.3.1"/>
    <property type="gene ID" value="Solyc05g054390.3"/>
</dbReference>
<dbReference type="AlphaFoldDB" id="A0A3Q7GNQ7"/>
<keyword evidence="7 11" id="KW-0238">DNA-binding</keyword>
<dbReference type="PANTHER" id="PTHR43874:SF161">
    <property type="entry name" value="TWO-COMPONENT RESPONSE REGULATOR"/>
    <property type="match status" value="1"/>
</dbReference>
<dbReference type="FunCoup" id="A0A3Q7GNQ7">
    <property type="interactions" value="1466"/>
</dbReference>
<feature type="region of interest" description="Disordered" evidence="13">
    <location>
        <begin position="163"/>
        <end position="216"/>
    </location>
</feature>
<dbReference type="GO" id="GO:0009736">
    <property type="term" value="P:cytokinin-activated signaling pathway"/>
    <property type="evidence" value="ECO:0007669"/>
    <property type="project" value="UniProtKB-KW"/>
</dbReference>